<protein>
    <recommendedName>
        <fullName evidence="2">Putative plant transposon protein domain-containing protein</fullName>
    </recommendedName>
</protein>
<evidence type="ECO:0000313" key="4">
    <source>
        <dbReference type="Proteomes" id="UP000187609"/>
    </source>
</evidence>
<evidence type="ECO:0000259" key="2">
    <source>
        <dbReference type="Pfam" id="PF20167"/>
    </source>
</evidence>
<organism evidence="3 4">
    <name type="scientific">Nicotiana attenuata</name>
    <name type="common">Coyote tobacco</name>
    <dbReference type="NCBI Taxonomy" id="49451"/>
    <lineage>
        <taxon>Eukaryota</taxon>
        <taxon>Viridiplantae</taxon>
        <taxon>Streptophyta</taxon>
        <taxon>Embryophyta</taxon>
        <taxon>Tracheophyta</taxon>
        <taxon>Spermatophyta</taxon>
        <taxon>Magnoliopsida</taxon>
        <taxon>eudicotyledons</taxon>
        <taxon>Gunneridae</taxon>
        <taxon>Pentapetalae</taxon>
        <taxon>asterids</taxon>
        <taxon>lamiids</taxon>
        <taxon>Solanales</taxon>
        <taxon>Solanaceae</taxon>
        <taxon>Nicotianoideae</taxon>
        <taxon>Nicotianeae</taxon>
        <taxon>Nicotiana</taxon>
    </lineage>
</organism>
<evidence type="ECO:0000256" key="1">
    <source>
        <dbReference type="SAM" id="MobiDB-lite"/>
    </source>
</evidence>
<proteinExistence type="predicted"/>
<name>A0A1J6IEY4_NICAT</name>
<dbReference type="Gramene" id="OIT03454">
    <property type="protein sequence ID" value="OIT03454"/>
    <property type="gene ID" value="A4A49_28136"/>
</dbReference>
<sequence length="448" mass="50218">MAQQNRRYDRTRFISFEADAWEKEAVTCHPIEERGLDLTKADGEHILPVLALIEPFGWTKLVRNPGPVVLMLVHEFYANMNVRTNTSIVRGQKKFFGPEFINMLYETPDLEDAPLQAIIRGPNMSEIGPALCPLGIEWHVDCYGQRDWFPNRNLSTIAKVWMLFLSSRLEPNKNTYEIRPRRAAWLYAIMQRYSINIGRVICETMKRCRTKKSVKSLYFGSTITQLINMFGNPPALNFGFIPTSNIGIATVHALSPCVGPIGAPGRRQQGRGEFGAYFDRLEEKIDRLYTHQQQFQEESTMVRAVQRDHLFCTATILYSCGYDINSVINALNLANIPTIPPFTFQNMNFNFPAGHENVQPQPLGYHVLNGEVAGEIAPLPGAHGEYAVAPGFVDPGFAGGVDLEMAFEQLVEVTEEAGPSGEMADFQDHTNIFGENGSSSSSSNTNKE</sequence>
<feature type="compositionally biased region" description="Low complexity" evidence="1">
    <location>
        <begin position="438"/>
        <end position="448"/>
    </location>
</feature>
<evidence type="ECO:0000313" key="3">
    <source>
        <dbReference type="EMBL" id="OIT03454.1"/>
    </source>
</evidence>
<dbReference type="InterPro" id="IPR046796">
    <property type="entry name" value="Transposase_32_dom"/>
</dbReference>
<keyword evidence="4" id="KW-1185">Reference proteome</keyword>
<feature type="domain" description="Putative plant transposon protein" evidence="2">
    <location>
        <begin position="55"/>
        <end position="231"/>
    </location>
</feature>
<dbReference type="Pfam" id="PF20167">
    <property type="entry name" value="Transposase_32"/>
    <property type="match status" value="1"/>
</dbReference>
<dbReference type="AlphaFoldDB" id="A0A1J6IEY4"/>
<dbReference type="EMBL" id="MJEQ01037187">
    <property type="protein sequence ID" value="OIT03454.1"/>
    <property type="molecule type" value="Genomic_DNA"/>
</dbReference>
<accession>A0A1J6IEY4</accession>
<gene>
    <name evidence="3" type="ORF">A4A49_28136</name>
</gene>
<dbReference type="Proteomes" id="UP000187609">
    <property type="component" value="Unassembled WGS sequence"/>
</dbReference>
<reference evidence="3" key="1">
    <citation type="submission" date="2016-11" db="EMBL/GenBank/DDBJ databases">
        <title>The genome of Nicotiana attenuata.</title>
        <authorList>
            <person name="Xu S."/>
            <person name="Brockmoeller T."/>
            <person name="Gaquerel E."/>
            <person name="Navarro A."/>
            <person name="Kuhl H."/>
            <person name="Gase K."/>
            <person name="Ling Z."/>
            <person name="Zhou W."/>
            <person name="Kreitzer C."/>
            <person name="Stanke M."/>
            <person name="Tang H."/>
            <person name="Lyons E."/>
            <person name="Pandey P."/>
            <person name="Pandey S.P."/>
            <person name="Timmermann B."/>
            <person name="Baldwin I.T."/>
        </authorList>
    </citation>
    <scope>NUCLEOTIDE SEQUENCE [LARGE SCALE GENOMIC DNA]</scope>
    <source>
        <strain evidence="3">UT</strain>
    </source>
</reference>
<feature type="region of interest" description="Disordered" evidence="1">
    <location>
        <begin position="416"/>
        <end position="448"/>
    </location>
</feature>
<comment type="caution">
    <text evidence="3">The sequence shown here is derived from an EMBL/GenBank/DDBJ whole genome shotgun (WGS) entry which is preliminary data.</text>
</comment>